<dbReference type="RefSeq" id="WP_235293991.1">
    <property type="nucleotide sequence ID" value="NZ_BSOH01000010.1"/>
</dbReference>
<keyword evidence="3" id="KW-1003">Cell membrane</keyword>
<feature type="domain" description="ABC transmembrane type-1" evidence="8">
    <location>
        <begin position="67"/>
        <end position="258"/>
    </location>
</feature>
<dbReference type="GO" id="GO:0055085">
    <property type="term" value="P:transmembrane transport"/>
    <property type="evidence" value="ECO:0007669"/>
    <property type="project" value="InterPro"/>
</dbReference>
<evidence type="ECO:0000256" key="2">
    <source>
        <dbReference type="ARBA" id="ARBA00022448"/>
    </source>
</evidence>
<gene>
    <name evidence="9" type="ORF">GCM10007940_17500</name>
</gene>
<feature type="transmembrane region" description="Helical" evidence="7">
    <location>
        <begin position="9"/>
        <end position="29"/>
    </location>
</feature>
<evidence type="ECO:0000256" key="6">
    <source>
        <dbReference type="ARBA" id="ARBA00023136"/>
    </source>
</evidence>
<feature type="transmembrane region" description="Helical" evidence="7">
    <location>
        <begin position="136"/>
        <end position="156"/>
    </location>
</feature>
<feature type="transmembrane region" description="Helical" evidence="7">
    <location>
        <begin position="177"/>
        <end position="199"/>
    </location>
</feature>
<evidence type="ECO:0000256" key="3">
    <source>
        <dbReference type="ARBA" id="ARBA00022475"/>
    </source>
</evidence>
<evidence type="ECO:0000256" key="4">
    <source>
        <dbReference type="ARBA" id="ARBA00022692"/>
    </source>
</evidence>
<evidence type="ECO:0000256" key="7">
    <source>
        <dbReference type="RuleBase" id="RU363032"/>
    </source>
</evidence>
<evidence type="ECO:0000256" key="1">
    <source>
        <dbReference type="ARBA" id="ARBA00004651"/>
    </source>
</evidence>
<reference evidence="9" key="1">
    <citation type="journal article" date="2014" name="Int. J. Syst. Evol. Microbiol.">
        <title>Complete genome sequence of Corynebacterium casei LMG S-19264T (=DSM 44701T), isolated from a smear-ripened cheese.</title>
        <authorList>
            <consortium name="US DOE Joint Genome Institute (JGI-PGF)"/>
            <person name="Walter F."/>
            <person name="Albersmeier A."/>
            <person name="Kalinowski J."/>
            <person name="Ruckert C."/>
        </authorList>
    </citation>
    <scope>NUCLEOTIDE SEQUENCE</scope>
    <source>
        <strain evidence="9">NBRC 108769</strain>
    </source>
</reference>
<dbReference type="AlphaFoldDB" id="A0AA37SS23"/>
<dbReference type="Proteomes" id="UP001156666">
    <property type="component" value="Unassembled WGS sequence"/>
</dbReference>
<dbReference type="InterPro" id="IPR035906">
    <property type="entry name" value="MetI-like_sf"/>
</dbReference>
<evidence type="ECO:0000313" key="9">
    <source>
        <dbReference type="EMBL" id="GLR17135.1"/>
    </source>
</evidence>
<keyword evidence="4 7" id="KW-0812">Transmembrane</keyword>
<feature type="transmembrane region" description="Helical" evidence="7">
    <location>
        <begin position="63"/>
        <end position="90"/>
    </location>
</feature>
<dbReference type="CDD" id="cd06261">
    <property type="entry name" value="TM_PBP2"/>
    <property type="match status" value="1"/>
</dbReference>
<evidence type="ECO:0000256" key="5">
    <source>
        <dbReference type="ARBA" id="ARBA00022989"/>
    </source>
</evidence>
<name>A0AA37SS23_9BACT</name>
<dbReference type="Gene3D" id="1.10.3720.10">
    <property type="entry name" value="MetI-like"/>
    <property type="match status" value="1"/>
</dbReference>
<comment type="caution">
    <text evidence="9">The sequence shown here is derived from an EMBL/GenBank/DDBJ whole genome shotgun (WGS) entry which is preliminary data.</text>
</comment>
<reference evidence="9" key="2">
    <citation type="submission" date="2023-01" db="EMBL/GenBank/DDBJ databases">
        <title>Draft genome sequence of Portibacter lacus strain NBRC 108769.</title>
        <authorList>
            <person name="Sun Q."/>
            <person name="Mori K."/>
        </authorList>
    </citation>
    <scope>NUCLEOTIDE SEQUENCE</scope>
    <source>
        <strain evidence="9">NBRC 108769</strain>
    </source>
</reference>
<proteinExistence type="inferred from homology"/>
<feature type="transmembrane region" description="Helical" evidence="7">
    <location>
        <begin position="237"/>
        <end position="258"/>
    </location>
</feature>
<dbReference type="SUPFAM" id="SSF161098">
    <property type="entry name" value="MetI-like"/>
    <property type="match status" value="1"/>
</dbReference>
<keyword evidence="6 7" id="KW-0472">Membrane</keyword>
<comment type="similarity">
    <text evidence="7">Belongs to the binding-protein-dependent transport system permease family.</text>
</comment>
<feature type="transmembrane region" description="Helical" evidence="7">
    <location>
        <begin position="102"/>
        <end position="124"/>
    </location>
</feature>
<dbReference type="PANTHER" id="PTHR43744">
    <property type="entry name" value="ABC TRANSPORTER PERMEASE PROTEIN MG189-RELATED-RELATED"/>
    <property type="match status" value="1"/>
</dbReference>
<dbReference type="Pfam" id="PF00528">
    <property type="entry name" value="BPD_transp_1"/>
    <property type="match status" value="1"/>
</dbReference>
<comment type="subcellular location">
    <subcellularLocation>
        <location evidence="1 7">Cell membrane</location>
        <topology evidence="1 7">Multi-pass membrane protein</topology>
    </subcellularLocation>
</comment>
<sequence length="273" mass="30518">MVRKIKKIGFYALLLLAALSFLYPFYWMILASLTPEQNIGTLGIVPQGITFEHYTGMIEKIPIWSALFNSVFVATLSTFGVIVFGSMTGYALAKMRFKGRNLLFYTIIFTMTLPFQITLIPNYILMVNFHWVDTLAALVVPSLNSAFAILLFRQAFMTIPDDLIHAAKVDGCGDLRIIFQILWPNIIPSIITVGILTFMTSWNDVLWPLIVIREEGLMTMPQLVTLFAVGGRSEAQLGVKLASAVLLALPIIIAYLFLQKYFIQSMASSGIKS</sequence>
<dbReference type="PROSITE" id="PS50928">
    <property type="entry name" value="ABC_TM1"/>
    <property type="match status" value="1"/>
</dbReference>
<evidence type="ECO:0000259" key="8">
    <source>
        <dbReference type="PROSITE" id="PS50928"/>
    </source>
</evidence>
<protein>
    <submittedName>
        <fullName evidence="9">Sugar ABC transporter permease</fullName>
    </submittedName>
</protein>
<organism evidence="9 10">
    <name type="scientific">Portibacter lacus</name>
    <dbReference type="NCBI Taxonomy" id="1099794"/>
    <lineage>
        <taxon>Bacteria</taxon>
        <taxon>Pseudomonadati</taxon>
        <taxon>Bacteroidota</taxon>
        <taxon>Saprospiria</taxon>
        <taxon>Saprospirales</taxon>
        <taxon>Haliscomenobacteraceae</taxon>
        <taxon>Portibacter</taxon>
    </lineage>
</organism>
<keyword evidence="10" id="KW-1185">Reference proteome</keyword>
<keyword evidence="5 7" id="KW-1133">Transmembrane helix</keyword>
<keyword evidence="2 7" id="KW-0813">Transport</keyword>
<dbReference type="InterPro" id="IPR000515">
    <property type="entry name" value="MetI-like"/>
</dbReference>
<dbReference type="GO" id="GO:0005886">
    <property type="term" value="C:plasma membrane"/>
    <property type="evidence" value="ECO:0007669"/>
    <property type="project" value="UniProtKB-SubCell"/>
</dbReference>
<dbReference type="PANTHER" id="PTHR43744:SF12">
    <property type="entry name" value="ABC TRANSPORTER PERMEASE PROTEIN MG189-RELATED"/>
    <property type="match status" value="1"/>
</dbReference>
<evidence type="ECO:0000313" key="10">
    <source>
        <dbReference type="Proteomes" id="UP001156666"/>
    </source>
</evidence>
<accession>A0AA37SS23</accession>
<dbReference type="EMBL" id="BSOH01000010">
    <property type="protein sequence ID" value="GLR17135.1"/>
    <property type="molecule type" value="Genomic_DNA"/>
</dbReference>